<comment type="caution">
    <text evidence="7">The sequence shown here is derived from an EMBL/GenBank/DDBJ whole genome shotgun (WGS) entry which is preliminary data.</text>
</comment>
<feature type="region of interest" description="Disordered" evidence="5">
    <location>
        <begin position="1"/>
        <end position="30"/>
    </location>
</feature>
<keyword evidence="4" id="KW-0175">Coiled coil</keyword>
<feature type="compositionally biased region" description="Basic and acidic residues" evidence="5">
    <location>
        <begin position="146"/>
        <end position="161"/>
    </location>
</feature>
<feature type="compositionally biased region" description="Polar residues" evidence="5">
    <location>
        <begin position="90"/>
        <end position="125"/>
    </location>
</feature>
<feature type="compositionally biased region" description="Polar residues" evidence="5">
    <location>
        <begin position="1489"/>
        <end position="1498"/>
    </location>
</feature>
<feature type="compositionally biased region" description="Low complexity" evidence="5">
    <location>
        <begin position="162"/>
        <end position="173"/>
    </location>
</feature>
<evidence type="ECO:0000256" key="1">
    <source>
        <dbReference type="ARBA" id="ARBA00022723"/>
    </source>
</evidence>
<dbReference type="InterPro" id="IPR011124">
    <property type="entry name" value="Znf_CW"/>
</dbReference>
<feature type="compositionally biased region" description="Polar residues" evidence="5">
    <location>
        <begin position="896"/>
        <end position="907"/>
    </location>
</feature>
<feature type="domain" description="CW-type" evidence="6">
    <location>
        <begin position="648"/>
        <end position="701"/>
    </location>
</feature>
<dbReference type="Proteomes" id="UP000823388">
    <property type="component" value="Chromosome 2K"/>
</dbReference>
<feature type="region of interest" description="Disordered" evidence="5">
    <location>
        <begin position="351"/>
        <end position="372"/>
    </location>
</feature>
<feature type="region of interest" description="Disordered" evidence="5">
    <location>
        <begin position="756"/>
        <end position="944"/>
    </location>
</feature>
<dbReference type="Pfam" id="PF24756">
    <property type="entry name" value="THD_CWZF3-5-7"/>
    <property type="match status" value="1"/>
</dbReference>
<proteinExistence type="predicted"/>
<feature type="region of interest" description="Disordered" evidence="5">
    <location>
        <begin position="90"/>
        <end position="180"/>
    </location>
</feature>
<feature type="compositionally biased region" description="Basic and acidic residues" evidence="5">
    <location>
        <begin position="837"/>
        <end position="847"/>
    </location>
</feature>
<feature type="compositionally biased region" description="Polar residues" evidence="5">
    <location>
        <begin position="1086"/>
        <end position="1107"/>
    </location>
</feature>
<feature type="compositionally biased region" description="Basic and acidic residues" evidence="5">
    <location>
        <begin position="908"/>
        <end position="918"/>
    </location>
</feature>
<feature type="region of interest" description="Disordered" evidence="5">
    <location>
        <begin position="1140"/>
        <end position="1361"/>
    </location>
</feature>
<dbReference type="Gene3D" id="3.30.40.100">
    <property type="match status" value="1"/>
</dbReference>
<dbReference type="Pfam" id="PF07496">
    <property type="entry name" value="zf-CW"/>
    <property type="match status" value="1"/>
</dbReference>
<feature type="compositionally biased region" description="Basic and acidic residues" evidence="5">
    <location>
        <begin position="1282"/>
        <end position="1297"/>
    </location>
</feature>
<evidence type="ECO:0000259" key="6">
    <source>
        <dbReference type="PROSITE" id="PS51050"/>
    </source>
</evidence>
<feature type="region of interest" description="Disordered" evidence="5">
    <location>
        <begin position="458"/>
        <end position="638"/>
    </location>
</feature>
<feature type="compositionally biased region" description="Low complexity" evidence="5">
    <location>
        <begin position="1070"/>
        <end position="1079"/>
    </location>
</feature>
<name>A0A8T0WD15_PANVG</name>
<dbReference type="InterPro" id="IPR056406">
    <property type="entry name" value="THD_CWZF3/5/7"/>
</dbReference>
<evidence type="ECO:0000256" key="3">
    <source>
        <dbReference type="ARBA" id="ARBA00022833"/>
    </source>
</evidence>
<feature type="compositionally biased region" description="Basic and acidic residues" evidence="5">
    <location>
        <begin position="585"/>
        <end position="610"/>
    </location>
</feature>
<keyword evidence="3" id="KW-0862">Zinc</keyword>
<feature type="compositionally biased region" description="Low complexity" evidence="5">
    <location>
        <begin position="1499"/>
        <end position="1512"/>
    </location>
</feature>
<feature type="compositionally biased region" description="Basic and acidic residues" evidence="5">
    <location>
        <begin position="499"/>
        <end position="511"/>
    </location>
</feature>
<gene>
    <name evidence="7" type="ORF">PVAP13_2KG594200</name>
</gene>
<dbReference type="GO" id="GO:0008270">
    <property type="term" value="F:zinc ion binding"/>
    <property type="evidence" value="ECO:0007669"/>
    <property type="project" value="UniProtKB-KW"/>
</dbReference>
<dbReference type="EMBL" id="CM029039">
    <property type="protein sequence ID" value="KAG2647431.1"/>
    <property type="molecule type" value="Genomic_DNA"/>
</dbReference>
<evidence type="ECO:0000313" key="7">
    <source>
        <dbReference type="EMBL" id="KAG2647431.1"/>
    </source>
</evidence>
<keyword evidence="2" id="KW-0863">Zinc-finger</keyword>
<evidence type="ECO:0000256" key="2">
    <source>
        <dbReference type="ARBA" id="ARBA00022771"/>
    </source>
</evidence>
<sequence>MLSVRQRQEDAAGRGAVAQLRGGMDDDAELEEGEACGDDTAFVDPDVALSYIDEKLQDVLGHFQKDFEGGVSAENLGSKFGGYGSFLPTYQRSPLPQTRSPPKAANVTSKSPFHQSFEGVSQNPSAVAVPSIPQNNGPVVPFSGDSTKKETHPITKAERSSGHSGSHDSYGPSKSSDQNRFKVRIKVGSDNVLARNNAAIYSGLGLDISSPSSIEDSPDGCGSLSPEVNNVPHESPRTILQIMTCFSVPGGFLLSPLPANILQLTKKVVASSKKWESHVDIENVQETYEGHVAKKVKSDGKKKKLVDAKNLKSRNDISAVMKKEIDIETAAGQKIVSEALNIALLSDPRAMERKGENQLEEEPTENNLGGNKDTRLKEWAIKSDSMTIKAEPVKAEAAECLENSSFGSSEMDFSAAKGEVKPKTEKGGTNLEERNTTNDKNLILDRKQEKKIKPESKFNASNFEGGNVINEKAPAVSRTMGKASGKESLPYDTNGENNSKSEVKKMQREQKVNASTSSDFLEEEKHIHSSAAVKERKIDMQSKSSHTGKKPKAKSHRDARDNLPEGSYVGKEQDTLESESGLGEPRPKEKSWKNDSERDSDMPGNLRREISSSIKHDKHAASEEQKMHIPPPATVSTTNAAPSLPAPVVIEEHWVCCDICQRWRLLPYEMNPLSLPKKWKCSMLHWLPGMNRCEISEEETTNALNALYVMPVPANGIPNGGHPHVASAGLVASSTSNLNGHAEQSRKRKNALSDGNFMAEGSHQSQASGHPVSNQHTSSKSKSYADGSQYPIERDSVSKLADPITEKKRSKSKHRSSYSDGGDLVERSKKHSKVKSKRDMDHDEYKASKKIRKEVRNHFDRDNPGCDLASGDAPDEVKALAGKTATSKGSGERSDVSSSKQKNISRNNRLENSKKATNEDVFIPEDENKEYFQQSDVQRSDLSSKKRIVKEWEESQYNSVAHVSKGATANTGSAIKEIYKDPNLKEAKLKSLKSEELLSATDSKLGKIQNADQILSYDGGHMNNELVEDNTLFRGKRGLPELESNLCDQTLDLGEPAPSDVAYVQSAAVTSSSSKASGSQKKKHNTQATKTSPIESLSSSPQRNSNIDKVPHSRISGKDGPLNANSSTTPIMVKQLNTEVGVAGNDQRTSEPVSVGSSRRKSDKDNGPVQLTQGHASDGIHYERGLNDDLQHESGRKDSNVKGSHIPRGSNHLHSGDRNNYHTDGSSMQPGKHTVDAKTSVLDTKGDSGVHEYKKSTNSLQDRNGSTHCPPDGNPLLGLPSGKEKSYHKSNKQDSQKPKPQMGSPPKESKFDSHSIPLKPNGSKLTPQIRQYNTENGGRHGTAKQAIPSPAHTSSPARKDNTSAAYALKEARDLKHKANRLKEEGKELESTRLYFEAALKFLHVASLLEPPNFDGSKQGDAAQSMYSDTAKLCNFVGHAYEKCKKMAAAALAYKCVEVAYLKAAYYKYPTASKDRQVLQAVVQTAPGESPSSSASDIDNLNNNGLSKGSSSKDANSPQVAGNNLLLAARNQPHLMRLLAYTNDVNGAFEATRKSQSAIASAAGTHENGIDSLSSVRTVLDFNFRSVNDLLRLVRISMESISC</sequence>
<evidence type="ECO:0000256" key="4">
    <source>
        <dbReference type="SAM" id="Coils"/>
    </source>
</evidence>
<feature type="compositionally biased region" description="Basic and acidic residues" evidence="5">
    <location>
        <begin position="1178"/>
        <end position="1200"/>
    </location>
</feature>
<evidence type="ECO:0000256" key="5">
    <source>
        <dbReference type="SAM" id="MobiDB-lite"/>
    </source>
</evidence>
<feature type="compositionally biased region" description="Basic and acidic residues" evidence="5">
    <location>
        <begin position="1244"/>
        <end position="1255"/>
    </location>
</feature>
<feature type="compositionally biased region" description="Polar residues" evidence="5">
    <location>
        <begin position="1256"/>
        <end position="1267"/>
    </location>
</feature>
<dbReference type="InterPro" id="IPR055300">
    <property type="entry name" value="CWZF3/5/7"/>
</dbReference>
<feature type="region of interest" description="Disordered" evidence="5">
    <location>
        <begin position="1483"/>
        <end position="1517"/>
    </location>
</feature>
<dbReference type="PROSITE" id="PS51050">
    <property type="entry name" value="ZF_CW"/>
    <property type="match status" value="1"/>
</dbReference>
<organism evidence="7 8">
    <name type="scientific">Panicum virgatum</name>
    <name type="common">Blackwell switchgrass</name>
    <dbReference type="NCBI Taxonomy" id="38727"/>
    <lineage>
        <taxon>Eukaryota</taxon>
        <taxon>Viridiplantae</taxon>
        <taxon>Streptophyta</taxon>
        <taxon>Embryophyta</taxon>
        <taxon>Tracheophyta</taxon>
        <taxon>Spermatophyta</taxon>
        <taxon>Magnoliopsida</taxon>
        <taxon>Liliopsida</taxon>
        <taxon>Poales</taxon>
        <taxon>Poaceae</taxon>
        <taxon>PACMAD clade</taxon>
        <taxon>Panicoideae</taxon>
        <taxon>Panicodae</taxon>
        <taxon>Paniceae</taxon>
        <taxon>Panicinae</taxon>
        <taxon>Panicum</taxon>
        <taxon>Panicum sect. Hiantes</taxon>
    </lineage>
</organism>
<feature type="compositionally biased region" description="Basic residues" evidence="5">
    <location>
        <begin position="546"/>
        <end position="555"/>
    </location>
</feature>
<feature type="compositionally biased region" description="Basic and acidic residues" evidence="5">
    <location>
        <begin position="523"/>
        <end position="540"/>
    </location>
</feature>
<accession>A0A8T0WD15</accession>
<feature type="compositionally biased region" description="Polar residues" evidence="5">
    <location>
        <begin position="1323"/>
        <end position="1336"/>
    </location>
</feature>
<protein>
    <recommendedName>
        <fullName evidence="6">CW-type domain-containing protein</fullName>
    </recommendedName>
</protein>
<feature type="compositionally biased region" description="Basic and acidic residues" evidence="5">
    <location>
        <begin position="418"/>
        <end position="434"/>
    </location>
</feature>
<reference evidence="7" key="1">
    <citation type="submission" date="2020-05" db="EMBL/GenBank/DDBJ databases">
        <title>WGS assembly of Panicum virgatum.</title>
        <authorList>
            <person name="Lovell J.T."/>
            <person name="Jenkins J."/>
            <person name="Shu S."/>
            <person name="Juenger T.E."/>
            <person name="Schmutz J."/>
        </authorList>
    </citation>
    <scope>NUCLEOTIDE SEQUENCE</scope>
    <source>
        <strain evidence="7">AP13</strain>
    </source>
</reference>
<feature type="compositionally biased region" description="Polar residues" evidence="5">
    <location>
        <begin position="1146"/>
        <end position="1157"/>
    </location>
</feature>
<keyword evidence="1" id="KW-0479">Metal-binding</keyword>
<feature type="coiled-coil region" evidence="4">
    <location>
        <begin position="1364"/>
        <end position="1391"/>
    </location>
</feature>
<feature type="compositionally biased region" description="Basic and acidic residues" evidence="5">
    <location>
        <begin position="854"/>
        <end position="864"/>
    </location>
</feature>
<feature type="region of interest" description="Disordered" evidence="5">
    <location>
        <begin position="413"/>
        <end position="434"/>
    </location>
</feature>
<dbReference type="PANTHER" id="PTHR46524:SF19">
    <property type="entry name" value="CYSTEINE-TRYPTOPHAN DOMAIN-CONTAINING ZINC FINGER PROTEIN 7"/>
    <property type="match status" value="1"/>
</dbReference>
<keyword evidence="8" id="KW-1185">Reference proteome</keyword>
<dbReference type="PANTHER" id="PTHR46524">
    <property type="entry name" value="CW-TYPE ZINC FINGER"/>
    <property type="match status" value="1"/>
</dbReference>
<feature type="compositionally biased region" description="Basic and acidic residues" evidence="5">
    <location>
        <begin position="1"/>
        <end position="12"/>
    </location>
</feature>
<feature type="compositionally biased region" description="Polar residues" evidence="5">
    <location>
        <begin position="762"/>
        <end position="782"/>
    </location>
</feature>
<feature type="region of interest" description="Disordered" evidence="5">
    <location>
        <begin position="1070"/>
        <end position="1128"/>
    </location>
</feature>
<dbReference type="OrthoDB" id="757982at2759"/>
<evidence type="ECO:0000313" key="8">
    <source>
        <dbReference type="Proteomes" id="UP000823388"/>
    </source>
</evidence>